<name>A0A8J5W9A2_ZIZPA</name>
<keyword evidence="4" id="KW-1185">Reference proteome</keyword>
<evidence type="ECO:0000256" key="1">
    <source>
        <dbReference type="SAM" id="MobiDB-lite"/>
    </source>
</evidence>
<dbReference type="Pfam" id="PF04571">
    <property type="entry name" value="Lipin_N"/>
    <property type="match status" value="1"/>
</dbReference>
<dbReference type="EMBL" id="JAAALK010000082">
    <property type="protein sequence ID" value="KAG8085845.1"/>
    <property type="molecule type" value="Genomic_DNA"/>
</dbReference>
<feature type="domain" description="Lipin N-terminal" evidence="2">
    <location>
        <begin position="4"/>
        <end position="71"/>
    </location>
</feature>
<dbReference type="AlphaFoldDB" id="A0A8J5W9A2"/>
<feature type="region of interest" description="Disordered" evidence="1">
    <location>
        <begin position="163"/>
        <end position="192"/>
    </location>
</feature>
<dbReference type="InterPro" id="IPR007651">
    <property type="entry name" value="Lipin_N"/>
</dbReference>
<dbReference type="GO" id="GO:0008195">
    <property type="term" value="F:phosphatidate phosphatase activity"/>
    <property type="evidence" value="ECO:0007669"/>
    <property type="project" value="TreeGrafter"/>
</dbReference>
<accession>A0A8J5W9A2</accession>
<dbReference type="Proteomes" id="UP000729402">
    <property type="component" value="Unassembled WGS sequence"/>
</dbReference>
<evidence type="ECO:0000259" key="2">
    <source>
        <dbReference type="Pfam" id="PF04571"/>
    </source>
</evidence>
<sequence length="374" mass="40349">MHPLGGAVDIIAVNQPDGSYRSAPWYVRFGRFQGVLKGAEKVVAITVNGVDANFQMLLDNSGQAYFMRELVHGSESSGMGSESQRKKRLATSLNLWCGSSSGDFSHSGVVWEAGILGDLYMPHENVMFDSGNQSDAFKDLVDVPVEKDESHYVSVNGDGLLRLSESRNKDEGYQPLPSKDEVNDVPKNDDGYQSLATEDEACAVPLLENDATRKVSADIDKYLEEEVDISAVTSGNKTESKESSVHCGKVSDLSHVGGSHDKTRDVDSSENKEDVSSGIVASTTDGGSAKDKLGSIPENSTADDKLNKEEHPQLQKGLGIGFKISLCGHMLQPGIGQASVEEVFQVPTTSCPGGCFQVIWTINYKKCKPCCPME</sequence>
<evidence type="ECO:0000313" key="3">
    <source>
        <dbReference type="EMBL" id="KAG8085845.1"/>
    </source>
</evidence>
<dbReference type="InterPro" id="IPR026058">
    <property type="entry name" value="LIPIN"/>
</dbReference>
<feature type="compositionally biased region" description="Basic and acidic residues" evidence="1">
    <location>
        <begin position="258"/>
        <end position="275"/>
    </location>
</feature>
<dbReference type="PANTHER" id="PTHR12181">
    <property type="entry name" value="LIPIN"/>
    <property type="match status" value="1"/>
</dbReference>
<feature type="region of interest" description="Disordered" evidence="1">
    <location>
        <begin position="233"/>
        <end position="308"/>
    </location>
</feature>
<dbReference type="OrthoDB" id="4567at2759"/>
<feature type="compositionally biased region" description="Basic and acidic residues" evidence="1">
    <location>
        <begin position="164"/>
        <end position="190"/>
    </location>
</feature>
<reference evidence="3" key="2">
    <citation type="submission" date="2021-02" db="EMBL/GenBank/DDBJ databases">
        <authorList>
            <person name="Kimball J.A."/>
            <person name="Haas M.W."/>
            <person name="Macchietto M."/>
            <person name="Kono T."/>
            <person name="Duquette J."/>
            <person name="Shao M."/>
        </authorList>
    </citation>
    <scope>NUCLEOTIDE SEQUENCE</scope>
    <source>
        <tissue evidence="3">Fresh leaf tissue</tissue>
    </source>
</reference>
<protein>
    <recommendedName>
        <fullName evidence="2">Lipin N-terminal domain-containing protein</fullName>
    </recommendedName>
</protein>
<comment type="caution">
    <text evidence="3">The sequence shown here is derived from an EMBL/GenBank/DDBJ whole genome shotgun (WGS) entry which is preliminary data.</text>
</comment>
<evidence type="ECO:0000313" key="4">
    <source>
        <dbReference type="Proteomes" id="UP000729402"/>
    </source>
</evidence>
<reference evidence="3" key="1">
    <citation type="journal article" date="2021" name="bioRxiv">
        <title>Whole Genome Assembly and Annotation of Northern Wild Rice, Zizania palustris L., Supports a Whole Genome Duplication in the Zizania Genus.</title>
        <authorList>
            <person name="Haas M."/>
            <person name="Kono T."/>
            <person name="Macchietto M."/>
            <person name="Millas R."/>
            <person name="McGilp L."/>
            <person name="Shao M."/>
            <person name="Duquette J."/>
            <person name="Hirsch C.N."/>
            <person name="Kimball J."/>
        </authorList>
    </citation>
    <scope>NUCLEOTIDE SEQUENCE</scope>
    <source>
        <tissue evidence="3">Fresh leaf tissue</tissue>
    </source>
</reference>
<dbReference type="PANTHER" id="PTHR12181:SF70">
    <property type="entry name" value="PHOSPHATIDATE PHOSPHATASE"/>
    <property type="match status" value="1"/>
</dbReference>
<gene>
    <name evidence="3" type="ORF">GUJ93_ZPchr0010g10492</name>
</gene>
<proteinExistence type="predicted"/>
<organism evidence="3 4">
    <name type="scientific">Zizania palustris</name>
    <name type="common">Northern wild rice</name>
    <dbReference type="NCBI Taxonomy" id="103762"/>
    <lineage>
        <taxon>Eukaryota</taxon>
        <taxon>Viridiplantae</taxon>
        <taxon>Streptophyta</taxon>
        <taxon>Embryophyta</taxon>
        <taxon>Tracheophyta</taxon>
        <taxon>Spermatophyta</taxon>
        <taxon>Magnoliopsida</taxon>
        <taxon>Liliopsida</taxon>
        <taxon>Poales</taxon>
        <taxon>Poaceae</taxon>
        <taxon>BOP clade</taxon>
        <taxon>Oryzoideae</taxon>
        <taxon>Oryzeae</taxon>
        <taxon>Zizaniinae</taxon>
        <taxon>Zizania</taxon>
    </lineage>
</organism>